<proteinExistence type="predicted"/>
<dbReference type="AlphaFoldDB" id="A0A645DUE9"/>
<dbReference type="EMBL" id="VSSQ01039870">
    <property type="protein sequence ID" value="MPM93007.1"/>
    <property type="molecule type" value="Genomic_DNA"/>
</dbReference>
<reference evidence="1" key="1">
    <citation type="submission" date="2019-08" db="EMBL/GenBank/DDBJ databases">
        <authorList>
            <person name="Kucharzyk K."/>
            <person name="Murdoch R.W."/>
            <person name="Higgins S."/>
            <person name="Loffler F."/>
        </authorList>
    </citation>
    <scope>NUCLEOTIDE SEQUENCE</scope>
</reference>
<protein>
    <submittedName>
        <fullName evidence="1">Uncharacterized protein</fullName>
    </submittedName>
</protein>
<gene>
    <name evidence="1" type="ORF">SDC9_140143</name>
</gene>
<comment type="caution">
    <text evidence="1">The sequence shown here is derived from an EMBL/GenBank/DDBJ whole genome shotgun (WGS) entry which is preliminary data.</text>
</comment>
<sequence>MFKKGKLDYGDSIEELFVQMAMSKNFGEHWDDGASTPEADLIRKLTPKVTAMYISTNFDKKYKTTTTNKQLKKAFTSEGGLSRLIMQIVASLSSSAEDQEFEYTKKIFKNLIANCQNWSLDIDHKTETPKDLKGTVVKQTPYVVSTPTPKDLIKEIRTIVADMKFPSTKYNLAKEKNWCNPEDLILLTTPDVSADIDVNVLAGAFNVSMTDVKTRTVIVNEMPDGIFMKNASTELVDKTPVDISTSDTLGKSSKKPKAILMDKDLIQIWDEEQGAGTFYNPQGKYTNHFADREGIFAVCTFANMAIFY</sequence>
<evidence type="ECO:0000313" key="1">
    <source>
        <dbReference type="EMBL" id="MPM93007.1"/>
    </source>
</evidence>
<dbReference type="Pfam" id="PF25622">
    <property type="entry name" value="Phi29_MCP"/>
    <property type="match status" value="1"/>
</dbReference>
<accession>A0A645DUE9</accession>
<name>A0A645DUE9_9ZZZZ</name>
<organism evidence="1">
    <name type="scientific">bioreactor metagenome</name>
    <dbReference type="NCBI Taxonomy" id="1076179"/>
    <lineage>
        <taxon>unclassified sequences</taxon>
        <taxon>metagenomes</taxon>
        <taxon>ecological metagenomes</taxon>
    </lineage>
</organism>